<dbReference type="RefSeq" id="XP_004353473.1">
    <property type="nucleotide sequence ID" value="XM_004353421.1"/>
</dbReference>
<dbReference type="GeneID" id="14924944"/>
<accession>L8HFK9</accession>
<dbReference type="OrthoDB" id="843225at2759"/>
<protein>
    <submittedName>
        <fullName evidence="2">Cyst specific protein CSP 21, putative</fullName>
    </submittedName>
</protein>
<dbReference type="Proteomes" id="UP000011083">
    <property type="component" value="Unassembled WGS sequence"/>
</dbReference>
<feature type="domain" description="UspA" evidence="1">
    <location>
        <begin position="40"/>
        <end position="165"/>
    </location>
</feature>
<dbReference type="PANTHER" id="PTHR31964">
    <property type="entry name" value="ADENINE NUCLEOTIDE ALPHA HYDROLASES-LIKE SUPERFAMILY PROTEIN"/>
    <property type="match status" value="1"/>
</dbReference>
<dbReference type="Gene3D" id="3.40.50.620">
    <property type="entry name" value="HUPs"/>
    <property type="match status" value="1"/>
</dbReference>
<dbReference type="Pfam" id="PF00582">
    <property type="entry name" value="Usp"/>
    <property type="match status" value="1"/>
</dbReference>
<dbReference type="InterPro" id="IPR006016">
    <property type="entry name" value="UspA"/>
</dbReference>
<name>L8HFK9_ACACF</name>
<dbReference type="SUPFAM" id="SSF52402">
    <property type="entry name" value="Adenine nucleotide alpha hydrolases-like"/>
    <property type="match status" value="1"/>
</dbReference>
<reference evidence="2 3" key="1">
    <citation type="journal article" date="2013" name="Genome Biol.">
        <title>Genome of Acanthamoeba castellanii highlights extensive lateral gene transfer and early evolution of tyrosine kinase signaling.</title>
        <authorList>
            <person name="Clarke M."/>
            <person name="Lohan A.J."/>
            <person name="Liu B."/>
            <person name="Lagkouvardos I."/>
            <person name="Roy S."/>
            <person name="Zafar N."/>
            <person name="Bertelli C."/>
            <person name="Schilde C."/>
            <person name="Kianianmomeni A."/>
            <person name="Burglin T.R."/>
            <person name="Frech C."/>
            <person name="Turcotte B."/>
            <person name="Kopec K.O."/>
            <person name="Synnott J.M."/>
            <person name="Choo C."/>
            <person name="Paponov I."/>
            <person name="Finkler A."/>
            <person name="Soon Heng Tan C."/>
            <person name="Hutchins A.P."/>
            <person name="Weinmeier T."/>
            <person name="Rattei T."/>
            <person name="Chu J.S."/>
            <person name="Gimenez G."/>
            <person name="Irimia M."/>
            <person name="Rigden D.J."/>
            <person name="Fitzpatrick D.A."/>
            <person name="Lorenzo-Morales J."/>
            <person name="Bateman A."/>
            <person name="Chiu C.H."/>
            <person name="Tang P."/>
            <person name="Hegemann P."/>
            <person name="Fromm H."/>
            <person name="Raoult D."/>
            <person name="Greub G."/>
            <person name="Miranda-Saavedra D."/>
            <person name="Chen N."/>
            <person name="Nash P."/>
            <person name="Ginger M.L."/>
            <person name="Horn M."/>
            <person name="Schaap P."/>
            <person name="Caler L."/>
            <person name="Loftus B."/>
        </authorList>
    </citation>
    <scope>NUCLEOTIDE SEQUENCE [LARGE SCALE GENOMIC DNA]</scope>
    <source>
        <strain evidence="2 3">Neff</strain>
    </source>
</reference>
<gene>
    <name evidence="2" type="ORF">ACA1_075240</name>
</gene>
<dbReference type="AlphaFoldDB" id="L8HFK9"/>
<dbReference type="KEGG" id="acan:ACA1_075240"/>
<evidence type="ECO:0000313" key="3">
    <source>
        <dbReference type="Proteomes" id="UP000011083"/>
    </source>
</evidence>
<evidence type="ECO:0000313" key="2">
    <source>
        <dbReference type="EMBL" id="ELR23945.1"/>
    </source>
</evidence>
<dbReference type="SMR" id="L8HFK9"/>
<keyword evidence="3" id="KW-1185">Reference proteome</keyword>
<dbReference type="InterPro" id="IPR014729">
    <property type="entry name" value="Rossmann-like_a/b/a_fold"/>
</dbReference>
<proteinExistence type="predicted"/>
<organism evidence="2 3">
    <name type="scientific">Acanthamoeba castellanii (strain ATCC 30010 / Neff)</name>
    <dbReference type="NCBI Taxonomy" id="1257118"/>
    <lineage>
        <taxon>Eukaryota</taxon>
        <taxon>Amoebozoa</taxon>
        <taxon>Discosea</taxon>
        <taxon>Longamoebia</taxon>
        <taxon>Centramoebida</taxon>
        <taxon>Acanthamoebidae</taxon>
        <taxon>Acanthamoeba</taxon>
    </lineage>
</organism>
<dbReference type="VEuPathDB" id="AmoebaDB:ACA1_075240"/>
<sequence length="175" mass="20343">MNRIRGEGRREYGDIDREEWNMRRRSRGEEDMGLEEKLHVVCVDDLKESRRALRFALKNVPRNHRLLLVHGKYEGRIGGERAMPEEIRSRFLRMCKEEGMKCEFKIFDYGSNREFGDKVCRLAERNNAKSVIIGKREDVSDTRRAIIGSSSQSVLSSCGMPVTIVQSEGRESSWM</sequence>
<dbReference type="PANTHER" id="PTHR31964:SF113">
    <property type="entry name" value="USPA DOMAIN-CONTAINING PROTEIN"/>
    <property type="match status" value="1"/>
</dbReference>
<evidence type="ECO:0000259" key="1">
    <source>
        <dbReference type="Pfam" id="PF00582"/>
    </source>
</evidence>
<dbReference type="EMBL" id="KB007842">
    <property type="protein sequence ID" value="ELR23945.1"/>
    <property type="molecule type" value="Genomic_DNA"/>
</dbReference>